<evidence type="ECO:0000313" key="2">
    <source>
        <dbReference type="EMBL" id="CAG7819985.1"/>
    </source>
</evidence>
<sequence>STSNPQELAECFLQLTTAFNLYEEAIGSIALFNILRSGMLIANSSYMILFPRYNRNFNGLAAFSAAFVLILSLGDALETQIETTGDQIFQVIVKDEVSKDRGKKEMFRLAKSVLKWKWQFTARKLFTINFGLIPSFLGALVGCMTFI</sequence>
<comment type="caution">
    <text evidence="2">The sequence shown here is derived from an EMBL/GenBank/DDBJ whole genome shotgun (WGS) entry which is preliminary data.</text>
</comment>
<dbReference type="Proteomes" id="UP000708208">
    <property type="component" value="Unassembled WGS sequence"/>
</dbReference>
<keyword evidence="1" id="KW-0472">Membrane</keyword>
<feature type="transmembrane region" description="Helical" evidence="1">
    <location>
        <begin position="57"/>
        <end position="74"/>
    </location>
</feature>
<gene>
    <name evidence="2" type="ORF">AFUS01_LOCUS30398</name>
</gene>
<proteinExistence type="predicted"/>
<dbReference type="AlphaFoldDB" id="A0A8J2PMD2"/>
<feature type="transmembrane region" description="Helical" evidence="1">
    <location>
        <begin position="25"/>
        <end position="50"/>
    </location>
</feature>
<reference evidence="2" key="1">
    <citation type="submission" date="2021-06" db="EMBL/GenBank/DDBJ databases">
        <authorList>
            <person name="Hodson N. C."/>
            <person name="Mongue J. A."/>
            <person name="Jaron S. K."/>
        </authorList>
    </citation>
    <scope>NUCLEOTIDE SEQUENCE</scope>
</reference>
<keyword evidence="3" id="KW-1185">Reference proteome</keyword>
<feature type="transmembrane region" description="Helical" evidence="1">
    <location>
        <begin position="125"/>
        <end position="146"/>
    </location>
</feature>
<evidence type="ECO:0000256" key="1">
    <source>
        <dbReference type="SAM" id="Phobius"/>
    </source>
</evidence>
<name>A0A8J2PMD2_9HEXA</name>
<feature type="non-terminal residue" evidence="2">
    <location>
        <position position="1"/>
    </location>
</feature>
<evidence type="ECO:0000313" key="3">
    <source>
        <dbReference type="Proteomes" id="UP000708208"/>
    </source>
</evidence>
<protein>
    <submittedName>
        <fullName evidence="2">Uncharacterized protein</fullName>
    </submittedName>
</protein>
<feature type="non-terminal residue" evidence="2">
    <location>
        <position position="147"/>
    </location>
</feature>
<keyword evidence="1" id="KW-1133">Transmembrane helix</keyword>
<organism evidence="2 3">
    <name type="scientific">Allacma fusca</name>
    <dbReference type="NCBI Taxonomy" id="39272"/>
    <lineage>
        <taxon>Eukaryota</taxon>
        <taxon>Metazoa</taxon>
        <taxon>Ecdysozoa</taxon>
        <taxon>Arthropoda</taxon>
        <taxon>Hexapoda</taxon>
        <taxon>Collembola</taxon>
        <taxon>Symphypleona</taxon>
        <taxon>Sminthuridae</taxon>
        <taxon>Allacma</taxon>
    </lineage>
</organism>
<accession>A0A8J2PMD2</accession>
<dbReference type="EMBL" id="CAJVCH010465671">
    <property type="protein sequence ID" value="CAG7819985.1"/>
    <property type="molecule type" value="Genomic_DNA"/>
</dbReference>
<keyword evidence="1" id="KW-0812">Transmembrane</keyword>